<dbReference type="RefSeq" id="WP_109624965.1">
    <property type="nucleotide sequence ID" value="NZ_JANKBI010000012.1"/>
</dbReference>
<keyword evidence="1" id="KW-0472">Membrane</keyword>
<reference evidence="2 3" key="1">
    <citation type="submission" date="2018-05" db="EMBL/GenBank/DDBJ databases">
        <authorList>
            <person name="Goeker M."/>
            <person name="Huntemann M."/>
            <person name="Clum A."/>
            <person name="Pillay M."/>
            <person name="Palaniappan K."/>
            <person name="Varghese N."/>
            <person name="Mikhailova N."/>
            <person name="Stamatis D."/>
            <person name="Reddy T."/>
            <person name="Daum C."/>
            <person name="Shapiro N."/>
            <person name="Ivanova N."/>
            <person name="Kyrpides N."/>
            <person name="Woyke T."/>
        </authorList>
    </citation>
    <scope>NUCLEOTIDE SEQUENCE [LARGE SCALE GENOMIC DNA]</scope>
    <source>
        <strain evidence="2 3">DSM 26524</strain>
    </source>
</reference>
<accession>A0AB73T7Y1</accession>
<sequence>MMKSLLYKEFRLVAHPMLYITLAFGAMFLIPAYPFYVIFFYGCLGLFFCFINGRENKDTFFTATLPIKKRDVVKARCLFAAAAQTAQILLSIPFIFVRQAVGMGANDAGIEANPAFFGFVFIMFAIFNAVFFISFFKTAFKAGKAFLMAIVPLCIFVAAAETAIHVPGLDTWLDTSAPEMMVRQIPVLIFGMLVYAGGMLLTYRCAAGRFEAVDL</sequence>
<dbReference type="InterPro" id="IPR025699">
    <property type="entry name" value="ABC2_memb-like"/>
</dbReference>
<dbReference type="Pfam" id="PF13346">
    <property type="entry name" value="ABC2_membrane_5"/>
    <property type="match status" value="1"/>
</dbReference>
<comment type="caution">
    <text evidence="2">The sequence shown here is derived from an EMBL/GenBank/DDBJ whole genome shotgun (WGS) entry which is preliminary data.</text>
</comment>
<feature type="transmembrane region" description="Helical" evidence="1">
    <location>
        <begin position="116"/>
        <end position="136"/>
    </location>
</feature>
<evidence type="ECO:0000313" key="2">
    <source>
        <dbReference type="EMBL" id="PWJ78016.1"/>
    </source>
</evidence>
<feature type="transmembrane region" description="Helical" evidence="1">
    <location>
        <begin position="75"/>
        <end position="96"/>
    </location>
</feature>
<dbReference type="Proteomes" id="UP000245412">
    <property type="component" value="Unassembled WGS sequence"/>
</dbReference>
<feature type="transmembrane region" description="Helical" evidence="1">
    <location>
        <begin position="145"/>
        <end position="164"/>
    </location>
</feature>
<dbReference type="AlphaFoldDB" id="A0AB73T7Y1"/>
<feature type="transmembrane region" description="Helical" evidence="1">
    <location>
        <begin position="12"/>
        <end position="30"/>
    </location>
</feature>
<keyword evidence="1" id="KW-0812">Transmembrane</keyword>
<evidence type="ECO:0000256" key="1">
    <source>
        <dbReference type="SAM" id="Phobius"/>
    </source>
</evidence>
<feature type="transmembrane region" description="Helical" evidence="1">
    <location>
        <begin position="36"/>
        <end position="54"/>
    </location>
</feature>
<keyword evidence="1" id="KW-1133">Transmembrane helix</keyword>
<evidence type="ECO:0000313" key="3">
    <source>
        <dbReference type="Proteomes" id="UP000245412"/>
    </source>
</evidence>
<keyword evidence="3" id="KW-1185">Reference proteome</keyword>
<proteinExistence type="predicted"/>
<protein>
    <submittedName>
        <fullName evidence="2">ABC-2 family transporter</fullName>
    </submittedName>
</protein>
<name>A0AB73T7Y1_9FIRM</name>
<organism evidence="2 3">
    <name type="scientific">Murimonas intestini</name>
    <dbReference type="NCBI Taxonomy" id="1337051"/>
    <lineage>
        <taxon>Bacteria</taxon>
        <taxon>Bacillati</taxon>
        <taxon>Bacillota</taxon>
        <taxon>Clostridia</taxon>
        <taxon>Lachnospirales</taxon>
        <taxon>Lachnospiraceae</taxon>
        <taxon>Murimonas</taxon>
    </lineage>
</organism>
<gene>
    <name evidence="2" type="ORF">C7383_102149</name>
</gene>
<dbReference type="EMBL" id="QGGY01000002">
    <property type="protein sequence ID" value="PWJ78016.1"/>
    <property type="molecule type" value="Genomic_DNA"/>
</dbReference>
<feature type="transmembrane region" description="Helical" evidence="1">
    <location>
        <begin position="184"/>
        <end position="203"/>
    </location>
</feature>